<keyword evidence="1" id="KW-1133">Transmembrane helix</keyword>
<keyword evidence="3" id="KW-1185">Reference proteome</keyword>
<reference evidence="2 3" key="1">
    <citation type="submission" date="2023-08" db="EMBL/GenBank/DDBJ databases">
        <title>Achromobacter seleniivolatilans sp. nov., isolated from seleniferous soil.</title>
        <authorList>
            <person name="Zhang S."/>
            <person name="Li K."/>
            <person name="Peng J."/>
            <person name="Zhao Q."/>
            <person name="Wang H."/>
            <person name="Guo Y."/>
        </authorList>
    </citation>
    <scope>NUCLEOTIDE SEQUENCE [LARGE SCALE GENOMIC DNA]</scope>
    <source>
        <strain evidence="2 3">R39</strain>
    </source>
</reference>
<evidence type="ECO:0000313" key="3">
    <source>
        <dbReference type="Proteomes" id="UP001234798"/>
    </source>
</evidence>
<accession>A0ABY9LUQ0</accession>
<evidence type="ECO:0000256" key="1">
    <source>
        <dbReference type="SAM" id="Phobius"/>
    </source>
</evidence>
<evidence type="ECO:0000313" key="2">
    <source>
        <dbReference type="EMBL" id="WMD18516.1"/>
    </source>
</evidence>
<feature type="transmembrane region" description="Helical" evidence="1">
    <location>
        <begin position="20"/>
        <end position="43"/>
    </location>
</feature>
<gene>
    <name evidence="2" type="ORF">RAS12_17915</name>
</gene>
<dbReference type="RefSeq" id="WP_306937678.1">
    <property type="nucleotide sequence ID" value="NZ_CP132976.1"/>
</dbReference>
<proteinExistence type="predicted"/>
<feature type="transmembrane region" description="Helical" evidence="1">
    <location>
        <begin position="49"/>
        <end position="74"/>
    </location>
</feature>
<dbReference type="EMBL" id="CP132976">
    <property type="protein sequence ID" value="WMD18516.1"/>
    <property type="molecule type" value="Genomic_DNA"/>
</dbReference>
<keyword evidence="1" id="KW-0472">Membrane</keyword>
<protein>
    <submittedName>
        <fullName evidence="2">Uncharacterized protein</fullName>
    </submittedName>
</protein>
<keyword evidence="1" id="KW-0812">Transmembrane</keyword>
<name>A0ABY9LUQ0_9BURK</name>
<sequence length="152" mass="16308">MTAYQHLPIGLSFVRLCERICHFALWILPICFLLSFAVLFLIWQQATLGLWLAPIVIFIMAAATIAFMVASLACRTPEINAWLSTPESASVAPAPFAAAPIRFKQMPTRTCRGSCCGGSQFSVDCFHPHCAGVPDTAAAIDAGSAPEVVSAH</sequence>
<dbReference type="Proteomes" id="UP001234798">
    <property type="component" value="Chromosome"/>
</dbReference>
<organism evidence="2 3">
    <name type="scientific">Achromobacter seleniivolatilans</name>
    <dbReference type="NCBI Taxonomy" id="3047478"/>
    <lineage>
        <taxon>Bacteria</taxon>
        <taxon>Pseudomonadati</taxon>
        <taxon>Pseudomonadota</taxon>
        <taxon>Betaproteobacteria</taxon>
        <taxon>Burkholderiales</taxon>
        <taxon>Alcaligenaceae</taxon>
        <taxon>Achromobacter</taxon>
    </lineage>
</organism>